<protein>
    <recommendedName>
        <fullName evidence="6">short-chain-enoyl-CoA hydratase</fullName>
        <ecNumber evidence="6">4.2.1.150</ecNumber>
    </recommendedName>
</protein>
<dbReference type="CDD" id="cd06558">
    <property type="entry name" value="crotonase-like"/>
    <property type="match status" value="1"/>
</dbReference>
<dbReference type="Gene3D" id="1.10.12.10">
    <property type="entry name" value="Lyase 2-enoyl-coa Hydratase, Chain A, domain 2"/>
    <property type="match status" value="1"/>
</dbReference>
<proteinExistence type="inferred from homology"/>
<keyword evidence="4" id="KW-0456">Lyase</keyword>
<evidence type="ECO:0000256" key="1">
    <source>
        <dbReference type="ARBA" id="ARBA00005086"/>
    </source>
</evidence>
<accession>A0A928KRV7</accession>
<dbReference type="EC" id="4.2.1.150" evidence="6"/>
<evidence type="ECO:0000313" key="8">
    <source>
        <dbReference type="Proteomes" id="UP000754750"/>
    </source>
</evidence>
<dbReference type="PANTHER" id="PTHR11941:SF54">
    <property type="entry name" value="ENOYL-COA HYDRATASE, MITOCHONDRIAL"/>
    <property type="match status" value="1"/>
</dbReference>
<comment type="caution">
    <text evidence="7">The sequence shown here is derived from an EMBL/GenBank/DDBJ whole genome shotgun (WGS) entry which is preliminary data.</text>
</comment>
<dbReference type="SUPFAM" id="SSF52096">
    <property type="entry name" value="ClpP/crotonase"/>
    <property type="match status" value="1"/>
</dbReference>
<comment type="similarity">
    <text evidence="2">Belongs to the enoyl-CoA hydratase/isomerase family.</text>
</comment>
<evidence type="ECO:0000256" key="6">
    <source>
        <dbReference type="ARBA" id="ARBA00067035"/>
    </source>
</evidence>
<dbReference type="EMBL" id="SVNY01000003">
    <property type="protein sequence ID" value="MBE6833558.1"/>
    <property type="molecule type" value="Genomic_DNA"/>
</dbReference>
<dbReference type="GO" id="GO:0018812">
    <property type="term" value="F:3-hydroxyacyl-CoA dehydratase activity"/>
    <property type="evidence" value="ECO:0007669"/>
    <property type="project" value="UniProtKB-EC"/>
</dbReference>
<dbReference type="PANTHER" id="PTHR11941">
    <property type="entry name" value="ENOYL-COA HYDRATASE-RELATED"/>
    <property type="match status" value="1"/>
</dbReference>
<dbReference type="AlphaFoldDB" id="A0A928KRV7"/>
<name>A0A928KRV7_9FIRM</name>
<evidence type="ECO:0000256" key="2">
    <source>
        <dbReference type="ARBA" id="ARBA00005254"/>
    </source>
</evidence>
<dbReference type="Gene3D" id="3.90.226.10">
    <property type="entry name" value="2-enoyl-CoA Hydratase, Chain A, domain 1"/>
    <property type="match status" value="1"/>
</dbReference>
<dbReference type="InterPro" id="IPR001753">
    <property type="entry name" value="Enoyl-CoA_hydra/iso"/>
</dbReference>
<comment type="catalytic activity">
    <reaction evidence="5">
        <text>a short-chain (3S)-3-hydroxyacyl-CoA = a short-chain (2E)-enoyl-CoA + H2O</text>
        <dbReference type="Rhea" id="RHEA:52664"/>
        <dbReference type="ChEBI" id="CHEBI:15377"/>
        <dbReference type="ChEBI" id="CHEBI:87488"/>
        <dbReference type="ChEBI" id="CHEBI:136760"/>
        <dbReference type="EC" id="4.2.1.150"/>
    </reaction>
</comment>
<reference evidence="7" key="1">
    <citation type="submission" date="2019-04" db="EMBL/GenBank/DDBJ databases">
        <title>Evolution of Biomass-Degrading Anaerobic Consortia Revealed by Metagenomics.</title>
        <authorList>
            <person name="Peng X."/>
        </authorList>
    </citation>
    <scope>NUCLEOTIDE SEQUENCE</scope>
    <source>
        <strain evidence="7">SIG551</strain>
    </source>
</reference>
<dbReference type="Pfam" id="PF00378">
    <property type="entry name" value="ECH_1"/>
    <property type="match status" value="1"/>
</dbReference>
<dbReference type="InterPro" id="IPR014748">
    <property type="entry name" value="Enoyl-CoA_hydra_C"/>
</dbReference>
<comment type="pathway">
    <text evidence="1">Lipid metabolism; butanoate metabolism.</text>
</comment>
<comment type="subunit">
    <text evidence="3">Homotetramer.</text>
</comment>
<dbReference type="InterPro" id="IPR029045">
    <property type="entry name" value="ClpP/crotonase-like_dom_sf"/>
</dbReference>
<dbReference type="FunFam" id="1.10.12.10:FF:000001">
    <property type="entry name" value="Probable enoyl-CoA hydratase, mitochondrial"/>
    <property type="match status" value="1"/>
</dbReference>
<dbReference type="FunFam" id="3.90.226.10:FF:000009">
    <property type="entry name" value="Carnitinyl-CoA dehydratase"/>
    <property type="match status" value="1"/>
</dbReference>
<evidence type="ECO:0000256" key="4">
    <source>
        <dbReference type="ARBA" id="ARBA00023239"/>
    </source>
</evidence>
<evidence type="ECO:0000313" key="7">
    <source>
        <dbReference type="EMBL" id="MBE6833558.1"/>
    </source>
</evidence>
<sequence length="262" mass="28364">MGIHFDNILYEIRDGILYLTLNRPEARNALTPEMWGDISAAVQCAREDDQIRVVIVTGAGEKALASGADIREIHDRDYLKMLLGTAPAALKNLEDLYKPVICAINGYALGGGCELAMACDIRIATRRSRLGQPEVGLSIIPGAGGTQRLSRLVGLGKAKELIYTGKIITAEEAEAIGLVNQVTEDDRDALMAAAQEMARQIMAKGPVAITMAKMAVNLGYETDINTGLMIERLAQTIAFSTEDRKEGTAAFLEKRPAQFKGR</sequence>
<dbReference type="GO" id="GO:0006635">
    <property type="term" value="P:fatty acid beta-oxidation"/>
    <property type="evidence" value="ECO:0007669"/>
    <property type="project" value="TreeGrafter"/>
</dbReference>
<evidence type="ECO:0000256" key="5">
    <source>
        <dbReference type="ARBA" id="ARBA00050624"/>
    </source>
</evidence>
<evidence type="ECO:0000256" key="3">
    <source>
        <dbReference type="ARBA" id="ARBA00011881"/>
    </source>
</evidence>
<dbReference type="Proteomes" id="UP000754750">
    <property type="component" value="Unassembled WGS sequence"/>
</dbReference>
<gene>
    <name evidence="7" type="ORF">E7512_08270</name>
</gene>
<organism evidence="7 8">
    <name type="scientific">Faecalispora sporosphaeroides</name>
    <dbReference type="NCBI Taxonomy" id="1549"/>
    <lineage>
        <taxon>Bacteria</taxon>
        <taxon>Bacillati</taxon>
        <taxon>Bacillota</taxon>
        <taxon>Clostridia</taxon>
        <taxon>Eubacteriales</taxon>
        <taxon>Oscillospiraceae</taxon>
        <taxon>Faecalispora</taxon>
    </lineage>
</organism>